<dbReference type="AlphaFoldDB" id="A0A6N8FJ38"/>
<evidence type="ECO:0000313" key="3">
    <source>
        <dbReference type="Proteomes" id="UP000469125"/>
    </source>
</evidence>
<comment type="caution">
    <text evidence="2">The sequence shown here is derived from an EMBL/GenBank/DDBJ whole genome shotgun (WGS) entry which is preliminary data.</text>
</comment>
<feature type="transmembrane region" description="Helical" evidence="1">
    <location>
        <begin position="7"/>
        <end position="25"/>
    </location>
</feature>
<sequence length="142" mass="16587">MNYSARGPRELMLFLLLGLLIGGYQTDGFPYYVILSILILLLAFIRYTLTINDDQIVYKIFCFSIPVHYKIVIPNEIERMIFKRYGWATKGVSIKLHKGLSIRVAKFTPKGIFDQLEKFSREKGVAIEKTKDYLILEKMERK</sequence>
<protein>
    <recommendedName>
        <fullName evidence="4">PH domain-containing protein</fullName>
    </recommendedName>
</protein>
<keyword evidence="3" id="KW-1185">Reference proteome</keyword>
<evidence type="ECO:0000313" key="2">
    <source>
        <dbReference type="EMBL" id="MUK87987.1"/>
    </source>
</evidence>
<name>A0A6N8FJ38_9BACI</name>
<accession>A0A6N8FJ38</accession>
<keyword evidence="1" id="KW-1133">Transmembrane helix</keyword>
<dbReference type="Proteomes" id="UP000469125">
    <property type="component" value="Unassembled WGS sequence"/>
</dbReference>
<evidence type="ECO:0008006" key="4">
    <source>
        <dbReference type="Google" id="ProtNLM"/>
    </source>
</evidence>
<keyword evidence="1" id="KW-0812">Transmembrane</keyword>
<dbReference type="RefSeq" id="WP_155667975.1">
    <property type="nucleotide sequence ID" value="NZ_WOCA01000003.1"/>
</dbReference>
<keyword evidence="1" id="KW-0472">Membrane</keyword>
<reference evidence="2 3" key="1">
    <citation type="submission" date="2019-11" db="EMBL/GenBank/DDBJ databases">
        <authorList>
            <person name="Li X."/>
        </authorList>
    </citation>
    <scope>NUCLEOTIDE SEQUENCE [LARGE SCALE GENOMIC DNA]</scope>
    <source>
        <strain evidence="2 3">L9</strain>
    </source>
</reference>
<dbReference type="EMBL" id="WOCA01000003">
    <property type="protein sequence ID" value="MUK87987.1"/>
    <property type="molecule type" value="Genomic_DNA"/>
</dbReference>
<feature type="transmembrane region" description="Helical" evidence="1">
    <location>
        <begin position="31"/>
        <end position="49"/>
    </location>
</feature>
<proteinExistence type="predicted"/>
<evidence type="ECO:0000256" key="1">
    <source>
        <dbReference type="SAM" id="Phobius"/>
    </source>
</evidence>
<gene>
    <name evidence="2" type="ORF">GMD78_06190</name>
</gene>
<organism evidence="2 3">
    <name type="scientific">Ornithinibacillus caprae</name>
    <dbReference type="NCBI Taxonomy" id="2678566"/>
    <lineage>
        <taxon>Bacteria</taxon>
        <taxon>Bacillati</taxon>
        <taxon>Bacillota</taxon>
        <taxon>Bacilli</taxon>
        <taxon>Bacillales</taxon>
        <taxon>Bacillaceae</taxon>
        <taxon>Ornithinibacillus</taxon>
    </lineage>
</organism>